<dbReference type="Pfam" id="PF04437">
    <property type="entry name" value="RINT1_TIP1"/>
    <property type="match status" value="1"/>
</dbReference>
<dbReference type="GO" id="GO:0006888">
    <property type="term" value="P:endoplasmic reticulum to Golgi vesicle-mediated transport"/>
    <property type="evidence" value="ECO:0007669"/>
    <property type="project" value="InterPro"/>
</dbReference>
<name>A0A183J6P4_9BILA</name>
<dbReference type="OrthoDB" id="239865at2759"/>
<dbReference type="GO" id="GO:0006890">
    <property type="term" value="P:retrograde vesicle-mediated transport, Golgi to endoplasmic reticulum"/>
    <property type="evidence" value="ECO:0007669"/>
    <property type="project" value="InterPro"/>
</dbReference>
<protein>
    <submittedName>
        <fullName evidence="3">DHC_N1 domain-containing protein</fullName>
    </submittedName>
</protein>
<evidence type="ECO:0000313" key="1">
    <source>
        <dbReference type="EMBL" id="VDP40905.1"/>
    </source>
</evidence>
<gene>
    <name evidence="1" type="ORF">SBAD_LOCUS11542</name>
</gene>
<dbReference type="GO" id="GO:0070939">
    <property type="term" value="C:Dsl1/NZR complex"/>
    <property type="evidence" value="ECO:0007669"/>
    <property type="project" value="InterPro"/>
</dbReference>
<reference evidence="1 2" key="2">
    <citation type="submission" date="2018-11" db="EMBL/GenBank/DDBJ databases">
        <authorList>
            <consortium name="Pathogen Informatics"/>
        </authorList>
    </citation>
    <scope>NUCLEOTIDE SEQUENCE [LARGE SCALE GENOMIC DNA]</scope>
</reference>
<dbReference type="PROSITE" id="PS51386">
    <property type="entry name" value="RINT1_TIP20"/>
    <property type="match status" value="1"/>
</dbReference>
<dbReference type="PANTHER" id="PTHR13520:SF0">
    <property type="entry name" value="RAD50-INTERACTING PROTEIN 1"/>
    <property type="match status" value="1"/>
</dbReference>
<dbReference type="InterPro" id="IPR007528">
    <property type="entry name" value="RINT1_Tip20"/>
</dbReference>
<dbReference type="GO" id="GO:0060628">
    <property type="term" value="P:regulation of ER to Golgi vesicle-mediated transport"/>
    <property type="evidence" value="ECO:0007669"/>
    <property type="project" value="TreeGrafter"/>
</dbReference>
<dbReference type="PANTHER" id="PTHR13520">
    <property type="entry name" value="RAD50-INTERACTING PROTEIN 1 RINT-1"/>
    <property type="match status" value="1"/>
</dbReference>
<evidence type="ECO:0000313" key="3">
    <source>
        <dbReference type="WBParaSite" id="SBAD_0001192801-mRNA-1"/>
    </source>
</evidence>
<dbReference type="Proteomes" id="UP000270296">
    <property type="component" value="Unassembled WGS sequence"/>
</dbReference>
<evidence type="ECO:0000313" key="2">
    <source>
        <dbReference type="Proteomes" id="UP000270296"/>
    </source>
</evidence>
<dbReference type="EMBL" id="UZAM01015869">
    <property type="protein sequence ID" value="VDP40905.1"/>
    <property type="molecule type" value="Genomic_DNA"/>
</dbReference>
<keyword evidence="2" id="KW-1185">Reference proteome</keyword>
<dbReference type="WBParaSite" id="SBAD_0001192801-mRNA-1">
    <property type="protein sequence ID" value="SBAD_0001192801-mRNA-1"/>
    <property type="gene ID" value="SBAD_0001192801"/>
</dbReference>
<sequence length="229" mass="26780">MISRDHTSESGYLEPGCTKVLEDPQYFIVWIKLEEEQSSIYIESLLSESCQWERRFPQEENADDFKACFVPICTDNFLLMLLSMTKRFQVLPSFECRLRFARLQRLLVANYRLHLQQLSSSLQSVWLSPFSEVINSAEYMAYVLRRWQDQTLYIELEEGIFDEMIVLFTDLKMRMITDSVEAVLEECKENATRLVSAVNNGEPMLENVFFSSIVVPVQNALLQMQQGLR</sequence>
<accession>A0A183J6P4</accession>
<proteinExistence type="predicted"/>
<organism evidence="3">
    <name type="scientific">Soboliphyme baturini</name>
    <dbReference type="NCBI Taxonomy" id="241478"/>
    <lineage>
        <taxon>Eukaryota</taxon>
        <taxon>Metazoa</taxon>
        <taxon>Ecdysozoa</taxon>
        <taxon>Nematoda</taxon>
        <taxon>Enoplea</taxon>
        <taxon>Dorylaimia</taxon>
        <taxon>Dioctophymatida</taxon>
        <taxon>Dioctophymatoidea</taxon>
        <taxon>Soboliphymatidae</taxon>
        <taxon>Soboliphyme</taxon>
    </lineage>
</organism>
<dbReference type="AlphaFoldDB" id="A0A183J6P4"/>
<reference evidence="3" key="1">
    <citation type="submission" date="2016-06" db="UniProtKB">
        <authorList>
            <consortium name="WormBaseParasite"/>
        </authorList>
    </citation>
    <scope>IDENTIFICATION</scope>
</reference>